<evidence type="ECO:0000256" key="5">
    <source>
        <dbReference type="ARBA" id="ARBA00047761"/>
    </source>
</evidence>
<organism evidence="11 12">
    <name type="scientific">Spirodela intermedia</name>
    <name type="common">Intermediate duckweed</name>
    <dbReference type="NCBI Taxonomy" id="51605"/>
    <lineage>
        <taxon>Eukaryota</taxon>
        <taxon>Viridiplantae</taxon>
        <taxon>Streptophyta</taxon>
        <taxon>Embryophyta</taxon>
        <taxon>Tracheophyta</taxon>
        <taxon>Spermatophyta</taxon>
        <taxon>Magnoliopsida</taxon>
        <taxon>Liliopsida</taxon>
        <taxon>Araceae</taxon>
        <taxon>Lemnoideae</taxon>
        <taxon>Spirodela</taxon>
    </lineage>
</organism>
<dbReference type="FunFam" id="3.40.50.1000:FF:000035">
    <property type="entry name" value="RNA polymerase II C-terminal domain phosphatase-like 1"/>
    <property type="match status" value="1"/>
</dbReference>
<evidence type="ECO:0000256" key="4">
    <source>
        <dbReference type="ARBA" id="ARBA00023242"/>
    </source>
</evidence>
<dbReference type="OrthoDB" id="10249888at2759"/>
<evidence type="ECO:0000256" key="8">
    <source>
        <dbReference type="SAM" id="MobiDB-lite"/>
    </source>
</evidence>
<dbReference type="AlphaFoldDB" id="A0A7I8K2R9"/>
<evidence type="ECO:0000313" key="11">
    <source>
        <dbReference type="EMBL" id="CAA7389892.1"/>
    </source>
</evidence>
<evidence type="ECO:0000256" key="3">
    <source>
        <dbReference type="ARBA" id="ARBA00022801"/>
    </source>
</evidence>
<dbReference type="GO" id="GO:0003723">
    <property type="term" value="F:RNA binding"/>
    <property type="evidence" value="ECO:0007669"/>
    <property type="project" value="UniProtKB-UniRule"/>
</dbReference>
<accession>A0A7I8K2R9</accession>
<dbReference type="InterPro" id="IPR023214">
    <property type="entry name" value="HAD_sf"/>
</dbReference>
<evidence type="ECO:0000259" key="10">
    <source>
        <dbReference type="PROSITE" id="PS50969"/>
    </source>
</evidence>
<dbReference type="EC" id="3.1.3.16" evidence="2"/>
<evidence type="ECO:0000313" key="12">
    <source>
        <dbReference type="Proteomes" id="UP000663760"/>
    </source>
</evidence>
<feature type="domain" description="DRBM" evidence="9">
    <location>
        <begin position="528"/>
        <end position="607"/>
    </location>
</feature>
<evidence type="ECO:0000256" key="1">
    <source>
        <dbReference type="ARBA" id="ARBA00004123"/>
    </source>
</evidence>
<gene>
    <name evidence="11" type="ORF">SI8410_01001863</name>
</gene>
<dbReference type="SMART" id="SM00577">
    <property type="entry name" value="CPDc"/>
    <property type="match status" value="1"/>
</dbReference>
<dbReference type="PANTHER" id="PTHR23081">
    <property type="entry name" value="RNA POLYMERASE II CTD PHOSPHATASE"/>
    <property type="match status" value="1"/>
</dbReference>
<dbReference type="Gene3D" id="3.40.50.1000">
    <property type="entry name" value="HAD superfamily/HAD-like"/>
    <property type="match status" value="1"/>
</dbReference>
<dbReference type="SUPFAM" id="SSF54768">
    <property type="entry name" value="dsRNA-binding domain-like"/>
    <property type="match status" value="1"/>
</dbReference>
<comment type="catalytic activity">
    <reaction evidence="6">
        <text>O-phospho-L-threonyl-[protein] + H2O = L-threonyl-[protein] + phosphate</text>
        <dbReference type="Rhea" id="RHEA:47004"/>
        <dbReference type="Rhea" id="RHEA-COMP:11060"/>
        <dbReference type="Rhea" id="RHEA-COMP:11605"/>
        <dbReference type="ChEBI" id="CHEBI:15377"/>
        <dbReference type="ChEBI" id="CHEBI:30013"/>
        <dbReference type="ChEBI" id="CHEBI:43474"/>
        <dbReference type="ChEBI" id="CHEBI:61977"/>
        <dbReference type="EC" id="3.1.3.16"/>
    </reaction>
</comment>
<dbReference type="InterPro" id="IPR004274">
    <property type="entry name" value="FCP1_dom"/>
</dbReference>
<dbReference type="PANTHER" id="PTHR23081:SF24">
    <property type="entry name" value="RNA POLYMERASE II C-TERMINAL DOMAIN PHOSPHATASE-LIKE 2"/>
    <property type="match status" value="1"/>
</dbReference>
<feature type="compositionally biased region" description="Polar residues" evidence="8">
    <location>
        <begin position="722"/>
        <end position="731"/>
    </location>
</feature>
<dbReference type="InterPro" id="IPR036412">
    <property type="entry name" value="HAD-like_sf"/>
</dbReference>
<feature type="region of interest" description="Disordered" evidence="8">
    <location>
        <begin position="701"/>
        <end position="764"/>
    </location>
</feature>
<feature type="region of interest" description="Disordered" evidence="8">
    <location>
        <begin position="638"/>
        <end position="668"/>
    </location>
</feature>
<dbReference type="Pfam" id="PF00035">
    <property type="entry name" value="dsrm"/>
    <property type="match status" value="1"/>
</dbReference>
<evidence type="ECO:0000256" key="7">
    <source>
        <dbReference type="PROSITE-ProRule" id="PRU00266"/>
    </source>
</evidence>
<dbReference type="GO" id="GO:0005634">
    <property type="term" value="C:nucleus"/>
    <property type="evidence" value="ECO:0007669"/>
    <property type="project" value="UniProtKB-SubCell"/>
</dbReference>
<dbReference type="PROSITE" id="PS50969">
    <property type="entry name" value="FCP1"/>
    <property type="match status" value="1"/>
</dbReference>
<dbReference type="InterPro" id="IPR014720">
    <property type="entry name" value="dsRBD_dom"/>
</dbReference>
<name>A0A7I8K2R9_SPIIN</name>
<comment type="subcellular location">
    <subcellularLocation>
        <location evidence="1">Nucleus</location>
    </subcellularLocation>
</comment>
<comment type="catalytic activity">
    <reaction evidence="5">
        <text>O-phospho-L-seryl-[protein] + H2O = L-seryl-[protein] + phosphate</text>
        <dbReference type="Rhea" id="RHEA:20629"/>
        <dbReference type="Rhea" id="RHEA-COMP:9863"/>
        <dbReference type="Rhea" id="RHEA-COMP:11604"/>
        <dbReference type="ChEBI" id="CHEBI:15377"/>
        <dbReference type="ChEBI" id="CHEBI:29999"/>
        <dbReference type="ChEBI" id="CHEBI:43474"/>
        <dbReference type="ChEBI" id="CHEBI:83421"/>
        <dbReference type="EC" id="3.1.3.16"/>
    </reaction>
</comment>
<keyword evidence="12" id="KW-1185">Reference proteome</keyword>
<keyword evidence="4" id="KW-0539">Nucleus</keyword>
<dbReference type="EMBL" id="LR746264">
    <property type="protein sequence ID" value="CAA7389892.1"/>
    <property type="molecule type" value="Genomic_DNA"/>
</dbReference>
<keyword evidence="7" id="KW-0694">RNA-binding</keyword>
<reference evidence="11" key="1">
    <citation type="submission" date="2020-02" db="EMBL/GenBank/DDBJ databases">
        <authorList>
            <person name="Scholz U."/>
            <person name="Mascher M."/>
            <person name="Fiebig A."/>
        </authorList>
    </citation>
    <scope>NUCLEOTIDE SEQUENCE</scope>
</reference>
<dbReference type="GO" id="GO:0008420">
    <property type="term" value="F:RNA polymerase II CTD heptapeptide repeat phosphatase activity"/>
    <property type="evidence" value="ECO:0007669"/>
    <property type="project" value="InterPro"/>
</dbReference>
<evidence type="ECO:0000256" key="2">
    <source>
        <dbReference type="ARBA" id="ARBA00013081"/>
    </source>
</evidence>
<proteinExistence type="predicted"/>
<feature type="compositionally biased region" description="Basic and acidic residues" evidence="8">
    <location>
        <begin position="709"/>
        <end position="721"/>
    </location>
</feature>
<feature type="compositionally biased region" description="Basic and acidic residues" evidence="8">
    <location>
        <begin position="638"/>
        <end position="653"/>
    </location>
</feature>
<dbReference type="Pfam" id="PF03031">
    <property type="entry name" value="NIF"/>
    <property type="match status" value="1"/>
</dbReference>
<evidence type="ECO:0000259" key="9">
    <source>
        <dbReference type="PROSITE" id="PS50137"/>
    </source>
</evidence>
<dbReference type="Proteomes" id="UP000663760">
    <property type="component" value="Chromosome 1"/>
</dbReference>
<sequence>MAAAAVEECVEVGDPPISDWVFPVWIVETPMSRQMMKSPVWHGDSLLGDAEVFPAKNSPQFLFPGNEIRIARFSPPSERCPPISILHTISPFTILCKVQSLTATDQSPIYRLYLSCFHEQKTAIVVSGDVELHLVAMPTKVDRPPCFWCCSAPAGLYDSCMGMLNLRCLAIVFDLDETLIVANTMKSFEDKIEVLSRRIDIESDPLRVSGMYAERKRYLEDKALLKQYAENDNVMENGRLIGVQNEEVHPPSSSGEPVVRPVIRLQDKSIVLTRINPEIRDTSVLVRLRPAWEDLRNYLTAKGRKRFEVYVCTMAERDYALEMWRLLDPGSHLINSKQLLDRVVCVKSGLRKSLLNVFQDANCHPRMAMVIDDRMKVWDDKDQPRVHVVPAFTPYHAPQAETANVVPVLCVARNVACNVSTARSEVNCVMHCREFDENLLRKVYELYYENDILNLPSTPDDSVPNREAPIPEGTNGAEVERKVNGFENLGDERNMQPQSLSIRSSSFDDEVLKTRVPNTDKDFLISALSIGVLTEIGRRCESKVEFKPVTSSSKDLQFSVEVRIRSQSPNLLPQVFFSGEKIGAGAGRTWKEAQHQAADTALRHLANSYVAFVTLNTGTVDRDLGRLSLQNENGFLREHADVDSKESPDKEELPNASTSGESGFTEDSKKLPQIVAEIRERCVTEDLNLVFREQPQTSMVSNGEYYSQAREERFETSKASENRPAQKQSTIFRPPPAVPTKRPKDEASLGHNGVHSSRPFKDGL</sequence>
<feature type="domain" description="FCP1 homology" evidence="10">
    <location>
        <begin position="164"/>
        <end position="412"/>
    </location>
</feature>
<dbReference type="InterPro" id="IPR039189">
    <property type="entry name" value="Fcp1"/>
</dbReference>
<keyword evidence="3" id="KW-0378">Hydrolase</keyword>
<dbReference type="PROSITE" id="PS50137">
    <property type="entry name" value="DS_RBD"/>
    <property type="match status" value="1"/>
</dbReference>
<protein>
    <recommendedName>
        <fullName evidence="2">protein-serine/threonine phosphatase</fullName>
        <ecNumber evidence="2">3.1.3.16</ecNumber>
    </recommendedName>
</protein>
<evidence type="ECO:0000256" key="6">
    <source>
        <dbReference type="ARBA" id="ARBA00048336"/>
    </source>
</evidence>
<dbReference type="SUPFAM" id="SSF56784">
    <property type="entry name" value="HAD-like"/>
    <property type="match status" value="1"/>
</dbReference>
<dbReference type="Gene3D" id="3.30.160.20">
    <property type="match status" value="1"/>
</dbReference>